<proteinExistence type="inferred from homology"/>
<evidence type="ECO:0000256" key="1">
    <source>
        <dbReference type="ARBA" id="ARBA00006987"/>
    </source>
</evidence>
<evidence type="ECO:0000256" key="2">
    <source>
        <dbReference type="SAM" id="SignalP"/>
    </source>
</evidence>
<dbReference type="Gene3D" id="3.40.190.150">
    <property type="entry name" value="Bordetella uptake gene, domain 1"/>
    <property type="match status" value="1"/>
</dbReference>
<dbReference type="InterPro" id="IPR006311">
    <property type="entry name" value="TAT_signal"/>
</dbReference>
<name>A0A7C9TKC8_9BURK</name>
<dbReference type="InterPro" id="IPR042100">
    <property type="entry name" value="Bug_dom1"/>
</dbReference>
<dbReference type="PROSITE" id="PS51318">
    <property type="entry name" value="TAT"/>
    <property type="match status" value="1"/>
</dbReference>
<dbReference type="PANTHER" id="PTHR42928">
    <property type="entry name" value="TRICARBOXYLATE-BINDING PROTEIN"/>
    <property type="match status" value="1"/>
</dbReference>
<dbReference type="RefSeq" id="WP_163456111.1">
    <property type="nucleotide sequence ID" value="NZ_JAAGOH010000003.1"/>
</dbReference>
<dbReference type="AlphaFoldDB" id="A0A7C9TKC8"/>
<evidence type="ECO:0000313" key="3">
    <source>
        <dbReference type="EMBL" id="NDY90246.1"/>
    </source>
</evidence>
<comment type="similarity">
    <text evidence="1">Belongs to the UPF0065 (bug) family.</text>
</comment>
<comment type="caution">
    <text evidence="3">The sequence shown here is derived from an EMBL/GenBank/DDBJ whole genome shotgun (WGS) entry which is preliminary data.</text>
</comment>
<dbReference type="Pfam" id="PF03401">
    <property type="entry name" value="TctC"/>
    <property type="match status" value="1"/>
</dbReference>
<feature type="signal peptide" evidence="2">
    <location>
        <begin position="1"/>
        <end position="36"/>
    </location>
</feature>
<organism evidence="3 4">
    <name type="scientific">Ideonella livida</name>
    <dbReference type="NCBI Taxonomy" id="2707176"/>
    <lineage>
        <taxon>Bacteria</taxon>
        <taxon>Pseudomonadati</taxon>
        <taxon>Pseudomonadota</taxon>
        <taxon>Betaproteobacteria</taxon>
        <taxon>Burkholderiales</taxon>
        <taxon>Sphaerotilaceae</taxon>
        <taxon>Ideonella</taxon>
    </lineage>
</organism>
<dbReference type="SUPFAM" id="SSF53850">
    <property type="entry name" value="Periplasmic binding protein-like II"/>
    <property type="match status" value="1"/>
</dbReference>
<dbReference type="Gene3D" id="3.40.190.10">
    <property type="entry name" value="Periplasmic binding protein-like II"/>
    <property type="match status" value="1"/>
</dbReference>
<accession>A0A7C9TKC8</accession>
<dbReference type="CDD" id="cd07012">
    <property type="entry name" value="PBP2_Bug_TTT"/>
    <property type="match status" value="1"/>
</dbReference>
<feature type="chain" id="PRO_5028995974" evidence="2">
    <location>
        <begin position="37"/>
        <end position="333"/>
    </location>
</feature>
<dbReference type="InterPro" id="IPR005064">
    <property type="entry name" value="BUG"/>
</dbReference>
<dbReference type="EMBL" id="JAAGOH010000003">
    <property type="protein sequence ID" value="NDY90246.1"/>
    <property type="molecule type" value="Genomic_DNA"/>
</dbReference>
<evidence type="ECO:0000313" key="4">
    <source>
        <dbReference type="Proteomes" id="UP000484255"/>
    </source>
</evidence>
<gene>
    <name evidence="3" type="ORF">G3A44_03450</name>
</gene>
<reference evidence="3 4" key="1">
    <citation type="submission" date="2020-02" db="EMBL/GenBank/DDBJ databases">
        <title>Ideonella bacterium strain TBM-1.</title>
        <authorList>
            <person name="Chen W.-M."/>
        </authorList>
    </citation>
    <scope>NUCLEOTIDE SEQUENCE [LARGE SCALE GENOMIC DNA]</scope>
    <source>
        <strain evidence="3 4">TBM-1</strain>
    </source>
</reference>
<dbReference type="PIRSF" id="PIRSF017082">
    <property type="entry name" value="YflP"/>
    <property type="match status" value="1"/>
</dbReference>
<keyword evidence="4" id="KW-1185">Reference proteome</keyword>
<protein>
    <submittedName>
        <fullName evidence="3">Tripartite tricarboxylate transporter substrate binding protein</fullName>
    </submittedName>
</protein>
<sequence>MRSASTLPRRRVLRRLLAASLAGPAASLLGASPARAQGDVLKLVVAAPPGGITDQMGRALSEPLRQALRQAVMVENRPGASGAIAARAVLQAPADGRTLFLATPTSLTLPTLLKQPAPFDAQKDFAPVALLAGGDGLLVVPASLPVNTVQELVAYMKARPGQLNYGSAGIASTNHLAMALLLDRLGADAVHVPFTGAGPAITALLGGQFQLYVGDIGSVGAQVRAGKLKALAQVGLKRSPAFPDVPTLAETVAPGYRATFWLGLLARADTPAPLLAKLNDAANQALVAEAVRAQLVAMAFEGHTGPPRDLAEQIASDLATWGPLIRKHHITAQ</sequence>
<dbReference type="Proteomes" id="UP000484255">
    <property type="component" value="Unassembled WGS sequence"/>
</dbReference>
<dbReference type="PANTHER" id="PTHR42928:SF5">
    <property type="entry name" value="BLR1237 PROTEIN"/>
    <property type="match status" value="1"/>
</dbReference>
<keyword evidence="2" id="KW-0732">Signal</keyword>